<evidence type="ECO:0000313" key="3">
    <source>
        <dbReference type="Proteomes" id="UP001201163"/>
    </source>
</evidence>
<dbReference type="AlphaFoldDB" id="A0AAD4LGL1"/>
<gene>
    <name evidence="2" type="ORF">EDB92DRAFT_1948993</name>
    <name evidence="1" type="ORF">EDB92DRAFT_1956769</name>
</gene>
<accession>A0AAD4LGL1</accession>
<comment type="caution">
    <text evidence="2">The sequence shown here is derived from an EMBL/GenBank/DDBJ whole genome shotgun (WGS) entry which is preliminary data.</text>
</comment>
<evidence type="ECO:0000313" key="1">
    <source>
        <dbReference type="EMBL" id="KAH8978235.1"/>
    </source>
</evidence>
<reference evidence="2" key="1">
    <citation type="submission" date="2022-01" db="EMBL/GenBank/DDBJ databases">
        <title>Comparative genomics reveals a dynamic genome evolution in the ectomycorrhizal milk-cap (Lactarius) mushrooms.</title>
        <authorList>
            <consortium name="DOE Joint Genome Institute"/>
            <person name="Lebreton A."/>
            <person name="Tang N."/>
            <person name="Kuo A."/>
            <person name="LaButti K."/>
            <person name="Drula E."/>
            <person name="Barry K."/>
            <person name="Clum A."/>
            <person name="Lipzen A."/>
            <person name="Mousain D."/>
            <person name="Ng V."/>
            <person name="Wang R."/>
            <person name="Wang X."/>
            <person name="Dai Y."/>
            <person name="Henrissat B."/>
            <person name="Grigoriev I.V."/>
            <person name="Guerin-Laguette A."/>
            <person name="Yu F."/>
            <person name="Martin F.M."/>
        </authorList>
    </citation>
    <scope>NUCLEOTIDE SEQUENCE</scope>
    <source>
        <strain evidence="2">QP</strain>
    </source>
</reference>
<sequence length="58" mass="6557">MFFVIGEYHPPNHQLVVGTDQVDWFEDLAELPGQVKVPTATKEDIDNSWLEATRICGV</sequence>
<dbReference type="Proteomes" id="UP001201163">
    <property type="component" value="Unassembled WGS sequence"/>
</dbReference>
<evidence type="ECO:0000313" key="2">
    <source>
        <dbReference type="EMBL" id="KAH8986711.1"/>
    </source>
</evidence>
<keyword evidence="3" id="KW-1185">Reference proteome</keyword>
<organism evidence="2 3">
    <name type="scientific">Lactarius akahatsu</name>
    <dbReference type="NCBI Taxonomy" id="416441"/>
    <lineage>
        <taxon>Eukaryota</taxon>
        <taxon>Fungi</taxon>
        <taxon>Dikarya</taxon>
        <taxon>Basidiomycota</taxon>
        <taxon>Agaricomycotina</taxon>
        <taxon>Agaricomycetes</taxon>
        <taxon>Russulales</taxon>
        <taxon>Russulaceae</taxon>
        <taxon>Lactarius</taxon>
    </lineage>
</organism>
<dbReference type="EMBL" id="JAKELL010000052">
    <property type="protein sequence ID" value="KAH8986711.1"/>
    <property type="molecule type" value="Genomic_DNA"/>
</dbReference>
<name>A0AAD4LGL1_9AGAM</name>
<dbReference type="EMBL" id="JAKELL010000239">
    <property type="protein sequence ID" value="KAH8978235.1"/>
    <property type="molecule type" value="Genomic_DNA"/>
</dbReference>
<protein>
    <submittedName>
        <fullName evidence="2">Uncharacterized protein</fullName>
    </submittedName>
</protein>
<proteinExistence type="predicted"/>